<comment type="caution">
    <text evidence="3">The sequence shown here is derived from an EMBL/GenBank/DDBJ whole genome shotgun (WGS) entry which is preliminary data.</text>
</comment>
<name>A0A5D0JBL4_9FLAO</name>
<gene>
    <name evidence="3" type="ORF">FUA24_02210</name>
</gene>
<dbReference type="RefSeq" id="WP_148539874.1">
    <property type="nucleotide sequence ID" value="NZ_VSDQ01000163.1"/>
</dbReference>
<dbReference type="EMBL" id="VSDQ01000163">
    <property type="protein sequence ID" value="TYA92268.1"/>
    <property type="molecule type" value="Genomic_DNA"/>
</dbReference>
<dbReference type="OrthoDB" id="675330at2"/>
<feature type="coiled-coil region" evidence="1">
    <location>
        <begin position="65"/>
        <end position="107"/>
    </location>
</feature>
<keyword evidence="2" id="KW-0732">Signal</keyword>
<feature type="chain" id="PRO_5023081102" evidence="2">
    <location>
        <begin position="20"/>
        <end position="154"/>
    </location>
</feature>
<evidence type="ECO:0000313" key="3">
    <source>
        <dbReference type="EMBL" id="TYA92268.1"/>
    </source>
</evidence>
<sequence>MKKHILTPILFLMSLGVYAQPHHHEKIQTLKISFLTEQLDLTEKEAQEFWPVYNEFDKKSNQLKFQEFRNLRREIKSNMETLTEEKANELLQKMNVLETKIHKQRLEFAQKIQTILPAKKIIKLKVAEEDFKRKMLERYKRFRGERHGGPGSGN</sequence>
<proteinExistence type="predicted"/>
<evidence type="ECO:0000256" key="2">
    <source>
        <dbReference type="SAM" id="SignalP"/>
    </source>
</evidence>
<dbReference type="AlphaFoldDB" id="A0A5D0JBL4"/>
<feature type="signal peptide" evidence="2">
    <location>
        <begin position="1"/>
        <end position="19"/>
    </location>
</feature>
<organism evidence="3 4">
    <name type="scientific">Seonamhaeicola marinus</name>
    <dbReference type="NCBI Taxonomy" id="1912246"/>
    <lineage>
        <taxon>Bacteria</taxon>
        <taxon>Pseudomonadati</taxon>
        <taxon>Bacteroidota</taxon>
        <taxon>Flavobacteriia</taxon>
        <taxon>Flavobacteriales</taxon>
        <taxon>Flavobacteriaceae</taxon>
    </lineage>
</organism>
<evidence type="ECO:0000313" key="4">
    <source>
        <dbReference type="Proteomes" id="UP000323930"/>
    </source>
</evidence>
<evidence type="ECO:0000256" key="1">
    <source>
        <dbReference type="SAM" id="Coils"/>
    </source>
</evidence>
<keyword evidence="1" id="KW-0175">Coiled coil</keyword>
<keyword evidence="4" id="KW-1185">Reference proteome</keyword>
<dbReference type="Proteomes" id="UP000323930">
    <property type="component" value="Unassembled WGS sequence"/>
</dbReference>
<dbReference type="Gene3D" id="1.10.238.10">
    <property type="entry name" value="EF-hand"/>
    <property type="match status" value="1"/>
</dbReference>
<accession>A0A5D0JBL4</accession>
<reference evidence="3 4" key="1">
    <citation type="submission" date="2019-08" db="EMBL/GenBank/DDBJ databases">
        <title>Seonamhaeicola sediminis sp. nov., isolated from marine sediment.</title>
        <authorList>
            <person name="Cao W.R."/>
        </authorList>
    </citation>
    <scope>NUCLEOTIDE SEQUENCE [LARGE SCALE GENOMIC DNA]</scope>
    <source>
        <strain evidence="3 4">B011</strain>
    </source>
</reference>
<protein>
    <submittedName>
        <fullName evidence="3">Sensor of ECF-type sigma factor</fullName>
    </submittedName>
</protein>